<feature type="region of interest" description="Disordered" evidence="1">
    <location>
        <begin position="1"/>
        <end position="33"/>
    </location>
</feature>
<comment type="caution">
    <text evidence="4">The sequence shown here is derived from an EMBL/GenBank/DDBJ whole genome shotgun (WGS) entry which is preliminary data.</text>
</comment>
<gene>
    <name evidence="4" type="ORF">HPB48_017312</name>
</gene>
<feature type="transmembrane region" description="Helical" evidence="2">
    <location>
        <begin position="97"/>
        <end position="120"/>
    </location>
</feature>
<dbReference type="OMA" id="FIFYETH"/>
<dbReference type="SUPFAM" id="SSF51445">
    <property type="entry name" value="(Trans)glycosidases"/>
    <property type="match status" value="1"/>
</dbReference>
<name>A0A9J6GYS6_HAELO</name>
<organism evidence="4 5">
    <name type="scientific">Haemaphysalis longicornis</name>
    <name type="common">Bush tick</name>
    <dbReference type="NCBI Taxonomy" id="44386"/>
    <lineage>
        <taxon>Eukaryota</taxon>
        <taxon>Metazoa</taxon>
        <taxon>Ecdysozoa</taxon>
        <taxon>Arthropoda</taxon>
        <taxon>Chelicerata</taxon>
        <taxon>Arachnida</taxon>
        <taxon>Acari</taxon>
        <taxon>Parasitiformes</taxon>
        <taxon>Ixodida</taxon>
        <taxon>Ixodoidea</taxon>
        <taxon>Ixodidae</taxon>
        <taxon>Haemaphysalinae</taxon>
        <taxon>Haemaphysalis</taxon>
    </lineage>
</organism>
<dbReference type="Pfam" id="PF00704">
    <property type="entry name" value="Glyco_hydro_18"/>
    <property type="match status" value="1"/>
</dbReference>
<feature type="compositionally biased region" description="Polar residues" evidence="1">
    <location>
        <begin position="18"/>
        <end position="32"/>
    </location>
</feature>
<accession>A0A9J6GYS6</accession>
<dbReference type="InterPro" id="IPR001223">
    <property type="entry name" value="Glyco_hydro18_cat"/>
</dbReference>
<keyword evidence="2" id="KW-0472">Membrane</keyword>
<feature type="domain" description="GH18" evidence="3">
    <location>
        <begin position="193"/>
        <end position="569"/>
    </location>
</feature>
<dbReference type="Gene3D" id="3.20.20.80">
    <property type="entry name" value="Glycosidases"/>
    <property type="match status" value="1"/>
</dbReference>
<dbReference type="OrthoDB" id="6501498at2759"/>
<evidence type="ECO:0000259" key="3">
    <source>
        <dbReference type="PROSITE" id="PS51910"/>
    </source>
</evidence>
<sequence>MRPAGIRPKQPAAAVVGQPQTTGNRPSRTPSRGTVFPATNAIQIAPEVVLHTPKVPFLLGEDESDSFDAPSPNLHIDIESQRRGSTPEDQKTCKQTWAMCAALCTPLLMSIWLFSLPFLIPANTTRLSITPTQPVTLLSRNTTRPTQPTIDTFVGVPDKCRANVAVKDISGGDAIEVTSPVGNNAGPKIAHAKSVFCLFNNSRFFSILDHADNKIIAYAAQSLPLQFCSHVVYWSLGIEDGQLKSRTPVLDQTYGLYQIRNAAKDRRITDLRVLVALGGYGADLRHFSLLRSNPALMTRFQESLLLEAALIPLDGITIDWSTAPAECHGSSDTADLNALLRAIRDAFIRSQQPDKLVTVMLGHGVSNVALAESVVDVVDHFFIDTRSIKMAAQSSVRDTCKYVSMLVGQAMQPYLTATKIGEDKICTTESLSPLDALSRYSSTRNTFDIISGRQLGREKFTKFCDLPDLCFDTQATKSCLLFRGPFSNTTVRSFAHLYLYSEAETIRDRNTKLFRGYGFCTMVNDLDYDHFGGRCHRFGWYVLMRYLHKAIYRKTTSISSFRQGVPECK</sequence>
<dbReference type="AlphaFoldDB" id="A0A9J6GYS6"/>
<protein>
    <recommendedName>
        <fullName evidence="3">GH18 domain-containing protein</fullName>
    </recommendedName>
</protein>
<dbReference type="VEuPathDB" id="VectorBase:HLOH_047627"/>
<evidence type="ECO:0000256" key="1">
    <source>
        <dbReference type="SAM" id="MobiDB-lite"/>
    </source>
</evidence>
<dbReference type="Proteomes" id="UP000821853">
    <property type="component" value="Chromosome 8"/>
</dbReference>
<evidence type="ECO:0000313" key="4">
    <source>
        <dbReference type="EMBL" id="KAH9380578.1"/>
    </source>
</evidence>
<dbReference type="GO" id="GO:0005975">
    <property type="term" value="P:carbohydrate metabolic process"/>
    <property type="evidence" value="ECO:0007669"/>
    <property type="project" value="InterPro"/>
</dbReference>
<dbReference type="InterPro" id="IPR017853">
    <property type="entry name" value="GH"/>
</dbReference>
<keyword evidence="5" id="KW-1185">Reference proteome</keyword>
<evidence type="ECO:0000256" key="2">
    <source>
        <dbReference type="SAM" id="Phobius"/>
    </source>
</evidence>
<dbReference type="PROSITE" id="PS51910">
    <property type="entry name" value="GH18_2"/>
    <property type="match status" value="1"/>
</dbReference>
<dbReference type="EMBL" id="JABSTR010000010">
    <property type="protein sequence ID" value="KAH9380578.1"/>
    <property type="molecule type" value="Genomic_DNA"/>
</dbReference>
<keyword evidence="2" id="KW-1133">Transmembrane helix</keyword>
<reference evidence="4 5" key="1">
    <citation type="journal article" date="2020" name="Cell">
        <title>Large-Scale Comparative Analyses of Tick Genomes Elucidate Their Genetic Diversity and Vector Capacities.</title>
        <authorList>
            <consortium name="Tick Genome and Microbiome Consortium (TIGMIC)"/>
            <person name="Jia N."/>
            <person name="Wang J."/>
            <person name="Shi W."/>
            <person name="Du L."/>
            <person name="Sun Y."/>
            <person name="Zhan W."/>
            <person name="Jiang J.F."/>
            <person name="Wang Q."/>
            <person name="Zhang B."/>
            <person name="Ji P."/>
            <person name="Bell-Sakyi L."/>
            <person name="Cui X.M."/>
            <person name="Yuan T.T."/>
            <person name="Jiang B.G."/>
            <person name="Yang W.F."/>
            <person name="Lam T.T."/>
            <person name="Chang Q.C."/>
            <person name="Ding S.J."/>
            <person name="Wang X.J."/>
            <person name="Zhu J.G."/>
            <person name="Ruan X.D."/>
            <person name="Zhao L."/>
            <person name="Wei J.T."/>
            <person name="Ye R.Z."/>
            <person name="Que T.C."/>
            <person name="Du C.H."/>
            <person name="Zhou Y.H."/>
            <person name="Cheng J.X."/>
            <person name="Dai P.F."/>
            <person name="Guo W.B."/>
            <person name="Han X.H."/>
            <person name="Huang E.J."/>
            <person name="Li L.F."/>
            <person name="Wei W."/>
            <person name="Gao Y.C."/>
            <person name="Liu J.Z."/>
            <person name="Shao H.Z."/>
            <person name="Wang X."/>
            <person name="Wang C.C."/>
            <person name="Yang T.C."/>
            <person name="Huo Q.B."/>
            <person name="Li W."/>
            <person name="Chen H.Y."/>
            <person name="Chen S.E."/>
            <person name="Zhou L.G."/>
            <person name="Ni X.B."/>
            <person name="Tian J.H."/>
            <person name="Sheng Y."/>
            <person name="Liu T."/>
            <person name="Pan Y.S."/>
            <person name="Xia L.Y."/>
            <person name="Li J."/>
            <person name="Zhao F."/>
            <person name="Cao W.C."/>
        </authorList>
    </citation>
    <scope>NUCLEOTIDE SEQUENCE [LARGE SCALE GENOMIC DNA]</scope>
    <source>
        <strain evidence="4">HaeL-2018</strain>
    </source>
</reference>
<evidence type="ECO:0000313" key="5">
    <source>
        <dbReference type="Proteomes" id="UP000821853"/>
    </source>
</evidence>
<proteinExistence type="predicted"/>
<keyword evidence="2" id="KW-0812">Transmembrane</keyword>